<dbReference type="AlphaFoldDB" id="B0EBJ0"/>
<dbReference type="EMBL" id="DS548604">
    <property type="protein sequence ID" value="EDR28097.1"/>
    <property type="molecule type" value="Genomic_DNA"/>
</dbReference>
<feature type="region of interest" description="Disordered" evidence="1">
    <location>
        <begin position="767"/>
        <end position="824"/>
    </location>
</feature>
<dbReference type="InterPro" id="IPR027417">
    <property type="entry name" value="P-loop_NTPase"/>
</dbReference>
<name>B0EBJ0_ENTDS</name>
<feature type="compositionally biased region" description="Basic and acidic residues" evidence="1">
    <location>
        <begin position="790"/>
        <end position="818"/>
    </location>
</feature>
<dbReference type="Gene3D" id="3.40.50.300">
    <property type="entry name" value="P-loop containing nucleotide triphosphate hydrolases"/>
    <property type="match status" value="1"/>
</dbReference>
<dbReference type="InterPro" id="IPR016197">
    <property type="entry name" value="Chromo-like_dom_sf"/>
</dbReference>
<keyword evidence="3" id="KW-1185">Reference proteome</keyword>
<dbReference type="Proteomes" id="UP000008076">
    <property type="component" value="Unassembled WGS sequence"/>
</dbReference>
<feature type="compositionally biased region" description="Basic and acidic residues" evidence="1">
    <location>
        <begin position="69"/>
        <end position="78"/>
    </location>
</feature>
<dbReference type="GeneID" id="5880644"/>
<dbReference type="eggNOG" id="ENOG502REA7">
    <property type="taxonomic scope" value="Eukaryota"/>
</dbReference>
<dbReference type="CDD" id="cd00024">
    <property type="entry name" value="CD_CSD"/>
    <property type="match status" value="1"/>
</dbReference>
<dbReference type="OrthoDB" id="29520at2759"/>
<feature type="compositionally biased region" description="Basic and acidic residues" evidence="1">
    <location>
        <begin position="704"/>
        <end position="740"/>
    </location>
</feature>
<feature type="region of interest" description="Disordered" evidence="1">
    <location>
        <begin position="1049"/>
        <end position="1087"/>
    </location>
</feature>
<accession>B0EBJ0</accession>
<reference evidence="3" key="1">
    <citation type="submission" date="2007-12" db="EMBL/GenBank/DDBJ databases">
        <title>Annotation of Entamoeba dispar SAW760.</title>
        <authorList>
            <person name="Lorenzi H."/>
            <person name="Inman J."/>
            <person name="Schobel S."/>
            <person name="Amedeo P."/>
            <person name="Caler E."/>
        </authorList>
    </citation>
    <scope>NUCLEOTIDE SEQUENCE [LARGE SCALE GENOMIC DNA]</scope>
    <source>
        <strain evidence="3">ATCC PRA-260 / SAW760</strain>
    </source>
</reference>
<dbReference type="KEGG" id="edi:EDI_025680"/>
<feature type="region of interest" description="Disordered" evidence="1">
    <location>
        <begin position="58"/>
        <end position="78"/>
    </location>
</feature>
<dbReference type="SUPFAM" id="SSF54160">
    <property type="entry name" value="Chromo domain-like"/>
    <property type="match status" value="1"/>
</dbReference>
<feature type="compositionally biased region" description="Low complexity" evidence="1">
    <location>
        <begin position="1072"/>
        <end position="1087"/>
    </location>
</feature>
<evidence type="ECO:0000313" key="2">
    <source>
        <dbReference type="EMBL" id="EDR28097.1"/>
    </source>
</evidence>
<dbReference type="RefSeq" id="XP_001735685.1">
    <property type="nucleotide sequence ID" value="XM_001735633.1"/>
</dbReference>
<gene>
    <name evidence="2" type="ORF">EDI_025680</name>
</gene>
<dbReference type="OMA" id="HYEDWPK"/>
<dbReference type="VEuPathDB" id="AmoebaDB:EDI_025680"/>
<protein>
    <submittedName>
        <fullName evidence="2">Uncharacterized protein</fullName>
    </submittedName>
</protein>
<feature type="region of interest" description="Disordered" evidence="1">
    <location>
        <begin position="702"/>
        <end position="740"/>
    </location>
</feature>
<evidence type="ECO:0000313" key="3">
    <source>
        <dbReference type="Proteomes" id="UP000008076"/>
    </source>
</evidence>
<evidence type="ECO:0000256" key="1">
    <source>
        <dbReference type="SAM" id="MobiDB-lite"/>
    </source>
</evidence>
<proteinExistence type="predicted"/>
<feature type="compositionally biased region" description="Polar residues" evidence="1">
    <location>
        <begin position="1049"/>
        <end position="1063"/>
    </location>
</feature>
<sequence>MKRINSLISDKKMVPFGGDAYEYIKLTKTKTPEKGEKKTTALESNQINTISIGSEEEVKPKLTRSKEKKMKEEKELKKYKEQTSSNKLQIRQVITKYIPGSRMVHLSKTFKYFVPSTELFFENYPIDKNMYLVRWDNYSLLEATWILESEVNEKIDKNGLVKRFEECWTLDKSCVYNDCLYPRQQLHLYPFLEKIVPAKLLVPTKILMELPHTENAGEKTTMYRVKWPGTFELFISEEPDTFFTNERTKQLLDRWKFKPKEFPLQLTPSQSDCLLAIKRNVSQRYETLIYGGYGKRTTVLCYLLFRLRTLNYPKPQLIVCDETSLPYYYNQLPFLFPGVPITYIVNPSNDSQIETLFNLELYDDDENVKPQLVLFCCKTFSFKRFVKFDCVLVDVQKEENINTKLIRTGICDHLIAVVREGCDMKQLITFLKGRSNRKLIEVEMKKENKPQLSRLFLMLKQHTKQSSIYQQTVSDLKRTKSVNALNEDLSRVMLFPNISTFGIQIKGIKMTTAEKIVRGLVELNKKVVVVSTIPQMNEALSQTFKCKVIRWDNLISTNKDISLAFKETLTKDENKLARNVVCLDPNSYEEGVELSIADYLLMLDDDYTISKIDELCQTRRIGTVKDLKVIYIVIENSYDETKALSVITNKNTTPPSRSNGLSQSLNNITKFSEYGKCLEEIIQAKEGITVLRFRTEEEINTFNKTKEEEPQKKQKEETKKKTEPDNEIKKRSQSSVEKRPLKILMTKEGIKNIGNDYLEVVDEHNNENSINSNDQSPSESGEEESVEIIETTKVKSTHKEEEDKRKRSKIDEHTKPDEYQPIEESGEESICKVINKETQKVLEKLEGIISNEQVSSEECQKVSQLIISLLKRFGKHYEDWPKGVFQIFSTKTQRLLSSVMNDLNKIKMSEEIEDSHENYQKVKQAIESIKKVELSLGNVQPCEWGIPCDLLLLKEVKKYGLESPKLWLQNDILNFMIHKLGILDKQQQINFVLERAKILINSLKTQSSNESKEVDEYHSKRGVSEMMLSEISEIKPILAPIKNKCNNYSVHDSDNKITQNDSSETSKKPKKTLTQSNSENSSELLEQPSYLLKKKLSKIEEDK</sequence>
<organism evidence="3">
    <name type="scientific">Entamoeba dispar (strain ATCC PRA-260 / SAW760)</name>
    <dbReference type="NCBI Taxonomy" id="370354"/>
    <lineage>
        <taxon>Eukaryota</taxon>
        <taxon>Amoebozoa</taxon>
        <taxon>Evosea</taxon>
        <taxon>Archamoebae</taxon>
        <taxon>Mastigamoebida</taxon>
        <taxon>Entamoebidae</taxon>
        <taxon>Entamoeba</taxon>
    </lineage>
</organism>